<feature type="compositionally biased region" description="Basic and acidic residues" evidence="9">
    <location>
        <begin position="124"/>
        <end position="134"/>
    </location>
</feature>
<dbReference type="PROSITE" id="PS50076">
    <property type="entry name" value="DNAJ_2"/>
    <property type="match status" value="1"/>
</dbReference>
<dbReference type="PANTHER" id="PTHR43888">
    <property type="entry name" value="DNAJ-LIKE-2, ISOFORM A-RELATED"/>
    <property type="match status" value="1"/>
</dbReference>
<dbReference type="Gene3D" id="1.10.287.110">
    <property type="entry name" value="DnaJ domain"/>
    <property type="match status" value="1"/>
</dbReference>
<dbReference type="Proteomes" id="UP000316079">
    <property type="component" value="Unassembled WGS sequence"/>
</dbReference>
<keyword evidence="2" id="KW-0479">Metal-binding</keyword>
<keyword evidence="6" id="KW-0143">Chaperone</keyword>
<evidence type="ECO:0000256" key="6">
    <source>
        <dbReference type="ARBA" id="ARBA00023186"/>
    </source>
</evidence>
<evidence type="ECO:0000256" key="8">
    <source>
        <dbReference type="ARBA" id="ARBA00023289"/>
    </source>
</evidence>
<feature type="compositionally biased region" description="Polar residues" evidence="9">
    <location>
        <begin position="279"/>
        <end position="308"/>
    </location>
</feature>
<organism evidence="11 12">
    <name type="scientific">Danionella cerebrum</name>
    <dbReference type="NCBI Taxonomy" id="2873325"/>
    <lineage>
        <taxon>Eukaryota</taxon>
        <taxon>Metazoa</taxon>
        <taxon>Chordata</taxon>
        <taxon>Craniata</taxon>
        <taxon>Vertebrata</taxon>
        <taxon>Euteleostomi</taxon>
        <taxon>Actinopterygii</taxon>
        <taxon>Neopterygii</taxon>
        <taxon>Teleostei</taxon>
        <taxon>Ostariophysi</taxon>
        <taxon>Cypriniformes</taxon>
        <taxon>Danionidae</taxon>
        <taxon>Danioninae</taxon>
        <taxon>Danionella</taxon>
    </lineage>
</organism>
<dbReference type="InterPro" id="IPR044713">
    <property type="entry name" value="DNJA1/2-like"/>
</dbReference>
<feature type="region of interest" description="Disordered" evidence="9">
    <location>
        <begin position="685"/>
        <end position="733"/>
    </location>
</feature>
<dbReference type="PROSITE" id="PS00636">
    <property type="entry name" value="DNAJ_1"/>
    <property type="match status" value="1"/>
</dbReference>
<keyword evidence="12" id="KW-1185">Reference proteome</keyword>
<dbReference type="InterPro" id="IPR008971">
    <property type="entry name" value="HSP40/DnaJ_pept-bd"/>
</dbReference>
<dbReference type="Pfam" id="PF01556">
    <property type="entry name" value="DnaJ_C"/>
    <property type="match status" value="1"/>
</dbReference>
<dbReference type="InterPro" id="IPR002939">
    <property type="entry name" value="DnaJ_C"/>
</dbReference>
<feature type="domain" description="J" evidence="10">
    <location>
        <begin position="448"/>
        <end position="510"/>
    </location>
</feature>
<dbReference type="Pfam" id="PF00226">
    <property type="entry name" value="DnaJ"/>
    <property type="match status" value="1"/>
</dbReference>
<dbReference type="FunFam" id="2.60.260.20:FF:000003">
    <property type="entry name" value="DnaJ subfamily A member 2"/>
    <property type="match status" value="1"/>
</dbReference>
<feature type="compositionally biased region" description="Acidic residues" evidence="9">
    <location>
        <begin position="226"/>
        <end position="258"/>
    </location>
</feature>
<feature type="region of interest" description="Disordered" evidence="9">
    <location>
        <begin position="122"/>
        <end position="259"/>
    </location>
</feature>
<sequence>MAQGEHPGNIPAADDGGAGHFAVGPQYVISTTLRHGGIELDLPDIHIPHHLIAAHNNMVFMWVQEALAHVINYPLMPGPEYNPLLDLLDHNADYWTIDINSSGDSLAVSFIPVENTVPQAVEEAAERPAQEPAERPVQGAAERDGQGPAEGALKGSEERPVQGPAEQSGEVARQGSAERPGEGLAEGPAEGSTERPGEGPAEGPAEGPLQVPEDQPQTSSASDYNSDSDPDYVPDMDSLFDSESVSESDSFSESDLFSDSEIFSAESLDRDTVMQNILQLPVSSPASNVRSKRSTSTSGQSQAETTGCTKRRKRDDSLEETEPKRRRSERPDSDSGSWNSTVPSKASSDEISFDNEQPGPSGLHNREILAPSHQSSRRPTDESRQNFGADPFKVKASEAHFLLLVSRGLMGNETEQLQHAALLCKEEEEALILSLTFLQHLVFFQQLLKSHVLLLQELLDLRGAAKAYRKLAKEYHPDKNPNAGDKFKEISFAYEVLTNPEKKDLYDRYGEQGLREGGGGGGGMDDIFSHIFGGGLFGFMGGQTSKSRNGGRRRGEDMIHPLKQIDRNDYMAYHVYADDAQINFLHQRIGLVEALCGFQLTLKHLDGRHLVIKYPPGKVIEPGSIRVVRGEGMPQYRNPFEKGDLFVKFDVKFPEGGWISTEKLSELEDLLPSRSEVPIISADIEEVDLEDFDQSQKSSGGHRREAYNDSSDGEGDGDSEGGPHGPGVPCAHQ</sequence>
<keyword evidence="4" id="KW-0863">Zinc-finger</keyword>
<evidence type="ECO:0000313" key="11">
    <source>
        <dbReference type="EMBL" id="TRY58638.1"/>
    </source>
</evidence>
<dbReference type="InterPro" id="IPR001623">
    <property type="entry name" value="DnaJ_domain"/>
</dbReference>
<reference evidence="11 12" key="1">
    <citation type="journal article" date="2019" name="Sci. Data">
        <title>Hybrid genome assembly and annotation of Danionella translucida.</title>
        <authorList>
            <person name="Kadobianskyi M."/>
            <person name="Schulze L."/>
            <person name="Schuelke M."/>
            <person name="Judkewitz B."/>
        </authorList>
    </citation>
    <scope>NUCLEOTIDE SEQUENCE [LARGE SCALE GENOMIC DNA]</scope>
    <source>
        <strain evidence="11 12">Bolton</strain>
    </source>
</reference>
<feature type="compositionally biased region" description="Polar residues" evidence="9">
    <location>
        <begin position="334"/>
        <end position="350"/>
    </location>
</feature>
<dbReference type="GO" id="GO:0006457">
    <property type="term" value="P:protein folding"/>
    <property type="evidence" value="ECO:0007669"/>
    <property type="project" value="InterPro"/>
</dbReference>
<evidence type="ECO:0000256" key="2">
    <source>
        <dbReference type="ARBA" id="ARBA00022723"/>
    </source>
</evidence>
<keyword evidence="5" id="KW-0862">Zinc</keyword>
<proteinExistence type="predicted"/>
<dbReference type="GO" id="GO:0030544">
    <property type="term" value="F:Hsp70 protein binding"/>
    <property type="evidence" value="ECO:0007669"/>
    <property type="project" value="InterPro"/>
</dbReference>
<dbReference type="AlphaFoldDB" id="A0A553MZP3"/>
<keyword evidence="1" id="KW-0488">Methylation</keyword>
<evidence type="ECO:0000256" key="5">
    <source>
        <dbReference type="ARBA" id="ARBA00022833"/>
    </source>
</evidence>
<keyword evidence="7" id="KW-0449">Lipoprotein</keyword>
<feature type="compositionally biased region" description="Low complexity" evidence="9">
    <location>
        <begin position="182"/>
        <end position="191"/>
    </location>
</feature>
<dbReference type="SUPFAM" id="SSF49493">
    <property type="entry name" value="HSP40/DnaJ peptide-binding domain"/>
    <property type="match status" value="1"/>
</dbReference>
<evidence type="ECO:0000256" key="3">
    <source>
        <dbReference type="ARBA" id="ARBA00022737"/>
    </source>
</evidence>
<evidence type="ECO:0000256" key="4">
    <source>
        <dbReference type="ARBA" id="ARBA00022771"/>
    </source>
</evidence>
<evidence type="ECO:0000256" key="1">
    <source>
        <dbReference type="ARBA" id="ARBA00022481"/>
    </source>
</evidence>
<name>A0A553MZP3_9TELE</name>
<keyword evidence="3" id="KW-0677">Repeat</keyword>
<feature type="compositionally biased region" description="Polar residues" evidence="9">
    <location>
        <begin position="215"/>
        <end position="225"/>
    </location>
</feature>
<dbReference type="FunFam" id="1.10.287.110:FF:000016">
    <property type="entry name" value="DnaJ (Hsp40) homolog, subfamily A, member 2"/>
    <property type="match status" value="1"/>
</dbReference>
<dbReference type="CDD" id="cd06257">
    <property type="entry name" value="DnaJ"/>
    <property type="match status" value="1"/>
</dbReference>
<keyword evidence="8" id="KW-0636">Prenylation</keyword>
<dbReference type="GO" id="GO:0051082">
    <property type="term" value="F:unfolded protein binding"/>
    <property type="evidence" value="ECO:0007669"/>
    <property type="project" value="InterPro"/>
</dbReference>
<dbReference type="InterPro" id="IPR036869">
    <property type="entry name" value="J_dom_sf"/>
</dbReference>
<dbReference type="Gene3D" id="2.60.260.20">
    <property type="entry name" value="Urease metallochaperone UreE, N-terminal domain"/>
    <property type="match status" value="1"/>
</dbReference>
<feature type="region of interest" description="Disordered" evidence="9">
    <location>
        <begin position="279"/>
        <end position="390"/>
    </location>
</feature>
<accession>A0A553MZP3</accession>
<evidence type="ECO:0000256" key="9">
    <source>
        <dbReference type="SAM" id="MobiDB-lite"/>
    </source>
</evidence>
<dbReference type="SUPFAM" id="SSF46565">
    <property type="entry name" value="Chaperone J-domain"/>
    <property type="match status" value="1"/>
</dbReference>
<feature type="compositionally biased region" description="Low complexity" evidence="9">
    <location>
        <begin position="198"/>
        <end position="208"/>
    </location>
</feature>
<evidence type="ECO:0000313" key="12">
    <source>
        <dbReference type="Proteomes" id="UP000316079"/>
    </source>
</evidence>
<gene>
    <name evidence="11" type="ORF">DNTS_024783</name>
</gene>
<evidence type="ECO:0000256" key="7">
    <source>
        <dbReference type="ARBA" id="ARBA00023288"/>
    </source>
</evidence>
<dbReference type="PRINTS" id="PR00625">
    <property type="entry name" value="JDOMAIN"/>
</dbReference>
<dbReference type="STRING" id="623744.A0A553MZP3"/>
<dbReference type="GO" id="GO:0008270">
    <property type="term" value="F:zinc ion binding"/>
    <property type="evidence" value="ECO:0007669"/>
    <property type="project" value="UniProtKB-KW"/>
</dbReference>
<evidence type="ECO:0000259" key="10">
    <source>
        <dbReference type="PROSITE" id="PS50076"/>
    </source>
</evidence>
<protein>
    <recommendedName>
        <fullName evidence="10">J domain-containing protein</fullName>
    </recommendedName>
</protein>
<dbReference type="InterPro" id="IPR018253">
    <property type="entry name" value="DnaJ_domain_CS"/>
</dbReference>
<comment type="caution">
    <text evidence="11">The sequence shown here is derived from an EMBL/GenBank/DDBJ whole genome shotgun (WGS) entry which is preliminary data.</text>
</comment>
<dbReference type="SMART" id="SM00271">
    <property type="entry name" value="DnaJ"/>
    <property type="match status" value="1"/>
</dbReference>
<dbReference type="OrthoDB" id="550424at2759"/>
<dbReference type="EMBL" id="SRMA01027178">
    <property type="protein sequence ID" value="TRY58638.1"/>
    <property type="molecule type" value="Genomic_DNA"/>
</dbReference>